<dbReference type="SMART" id="SM00490">
    <property type="entry name" value="HELICc"/>
    <property type="match status" value="1"/>
</dbReference>
<evidence type="ECO:0000256" key="14">
    <source>
        <dbReference type="ARBA" id="ARBA00022840"/>
    </source>
</evidence>
<evidence type="ECO:0000256" key="1">
    <source>
        <dbReference type="ARBA" id="ARBA00004496"/>
    </source>
</evidence>
<evidence type="ECO:0000256" key="12">
    <source>
        <dbReference type="ARBA" id="ARBA00022806"/>
    </source>
</evidence>
<evidence type="ECO:0000256" key="4">
    <source>
        <dbReference type="ARBA" id="ARBA00022490"/>
    </source>
</evidence>
<evidence type="ECO:0000256" key="11">
    <source>
        <dbReference type="ARBA" id="ARBA00022801"/>
    </source>
</evidence>
<dbReference type="GO" id="GO:0005524">
    <property type="term" value="F:ATP binding"/>
    <property type="evidence" value="ECO:0007669"/>
    <property type="project" value="UniProtKB-KW"/>
</dbReference>
<evidence type="ECO:0000259" key="20">
    <source>
        <dbReference type="PROSITE" id="PS51192"/>
    </source>
</evidence>
<proteinExistence type="inferred from homology"/>
<keyword evidence="18" id="KW-0051">Antiviral defense</keyword>
<dbReference type="Pfam" id="PF18119">
    <property type="entry name" value="RIG-I_C"/>
    <property type="match status" value="1"/>
</dbReference>
<dbReference type="Gene3D" id="1.10.533.10">
    <property type="entry name" value="Death Domain, Fas"/>
    <property type="match status" value="3"/>
</dbReference>
<evidence type="ECO:0000256" key="3">
    <source>
        <dbReference type="ARBA" id="ARBA00012552"/>
    </source>
</evidence>
<evidence type="ECO:0000259" key="21">
    <source>
        <dbReference type="PROSITE" id="PS51194"/>
    </source>
</evidence>
<keyword evidence="6" id="KW-0597">Phosphoprotein</keyword>
<evidence type="ECO:0000256" key="8">
    <source>
        <dbReference type="ARBA" id="ARBA00022723"/>
    </source>
</evidence>
<dbReference type="InterPro" id="IPR006935">
    <property type="entry name" value="Helicase/UvrB_N"/>
</dbReference>
<keyword evidence="5" id="KW-1017">Isopeptide bond</keyword>
<dbReference type="CDD" id="cd01671">
    <property type="entry name" value="CARD"/>
    <property type="match status" value="1"/>
</dbReference>
<evidence type="ECO:0000313" key="23">
    <source>
        <dbReference type="EMBL" id="CAC5422568.1"/>
    </source>
</evidence>
<evidence type="ECO:0000256" key="16">
    <source>
        <dbReference type="ARBA" id="ARBA00022859"/>
    </source>
</evidence>
<dbReference type="SUPFAM" id="SSF52540">
    <property type="entry name" value="P-loop containing nucleoside triphosphate hydrolases"/>
    <property type="match status" value="2"/>
</dbReference>
<dbReference type="InterPro" id="IPR031964">
    <property type="entry name" value="CARD_dom"/>
</dbReference>
<keyword evidence="24" id="KW-1185">Reference proteome</keyword>
<evidence type="ECO:0000256" key="18">
    <source>
        <dbReference type="ARBA" id="ARBA00023118"/>
    </source>
</evidence>
<evidence type="ECO:0000256" key="9">
    <source>
        <dbReference type="ARBA" id="ARBA00022737"/>
    </source>
</evidence>
<dbReference type="InterPro" id="IPR001650">
    <property type="entry name" value="Helicase_C-like"/>
</dbReference>
<keyword evidence="11 23" id="KW-0378">Hydrolase</keyword>
<evidence type="ECO:0000256" key="17">
    <source>
        <dbReference type="ARBA" id="ARBA00022884"/>
    </source>
</evidence>
<dbReference type="Pfam" id="PF00271">
    <property type="entry name" value="Helicase_C"/>
    <property type="match status" value="1"/>
</dbReference>
<evidence type="ECO:0000256" key="19">
    <source>
        <dbReference type="ARBA" id="ARBA00049390"/>
    </source>
</evidence>
<keyword evidence="7" id="KW-0399">Innate immunity</keyword>
<evidence type="ECO:0000256" key="13">
    <source>
        <dbReference type="ARBA" id="ARBA00022833"/>
    </source>
</evidence>
<keyword evidence="8" id="KW-0479">Metal-binding</keyword>
<dbReference type="PANTHER" id="PTHR14074:SF16">
    <property type="entry name" value="ANTIVIRAL INNATE IMMUNE RESPONSE RECEPTOR RIG-I"/>
    <property type="match status" value="1"/>
</dbReference>
<keyword evidence="16" id="KW-0391">Immunity</keyword>
<dbReference type="GO" id="GO:0003723">
    <property type="term" value="F:RNA binding"/>
    <property type="evidence" value="ECO:0007669"/>
    <property type="project" value="UniProtKB-KW"/>
</dbReference>
<dbReference type="GO" id="GO:0016787">
    <property type="term" value="F:hydrolase activity"/>
    <property type="evidence" value="ECO:0007669"/>
    <property type="project" value="UniProtKB-KW"/>
</dbReference>
<keyword evidence="15" id="KW-0832">Ubl conjugation</keyword>
<keyword evidence="14" id="KW-0067">ATP-binding</keyword>
<comment type="catalytic activity">
    <reaction evidence="19">
        <text>ATP + H2O = ADP + phosphate + H(+)</text>
        <dbReference type="Rhea" id="RHEA:13065"/>
        <dbReference type="ChEBI" id="CHEBI:15377"/>
        <dbReference type="ChEBI" id="CHEBI:15378"/>
        <dbReference type="ChEBI" id="CHEBI:30616"/>
        <dbReference type="ChEBI" id="CHEBI:43474"/>
        <dbReference type="ChEBI" id="CHEBI:456216"/>
        <dbReference type="EC" id="3.6.4.13"/>
    </reaction>
    <physiologicalReaction direction="left-to-right" evidence="19">
        <dbReference type="Rhea" id="RHEA:13066"/>
    </physiologicalReaction>
</comment>
<dbReference type="EC" id="3.6.4.13" evidence="3"/>
<gene>
    <name evidence="23" type="ORF">MCOR_54610</name>
</gene>
<dbReference type="GO" id="GO:0051607">
    <property type="term" value="P:defense response to virus"/>
    <property type="evidence" value="ECO:0007669"/>
    <property type="project" value="UniProtKB-KW"/>
</dbReference>
<comment type="similarity">
    <text evidence="2">Belongs to the helicase family. RLR subfamily.</text>
</comment>
<keyword evidence="4" id="KW-0963">Cytoplasm</keyword>
<evidence type="ECO:0000256" key="5">
    <source>
        <dbReference type="ARBA" id="ARBA00022499"/>
    </source>
</evidence>
<feature type="domain" description="RLR CTR" evidence="22">
    <location>
        <begin position="1154"/>
        <end position="1281"/>
    </location>
</feature>
<dbReference type="Gene3D" id="2.170.150.30">
    <property type="entry name" value="RIG-I-like receptor, C-terminal regulatory domain"/>
    <property type="match status" value="1"/>
</dbReference>
<sequence length="1291" mass="147534">MVGVFIPFLAKIIKAGELISSPKIKRILGDDEVKRLRKSKFIEEKKVQDILDIVDQSDNWETLTEVLKQDLDFTFVPEVLLKQYDPTVDTQLRNIIGVLFEESIETKPLSEALKSYDLLTDQDVQDISTECYNREEKAALVVLIDRVVKPHPNSWFKEFLDCMIGIGMAEIARKIDPDIKGSDGYSADVDIDDHWRKLIMELCHGQIVKNVIPSGLLTNLGSVFSLDEKRSIRSLERMDSPQSAMEKLLEMLDKKDYEGKWQIFKQALIEDDYEWVNDFIEGDFVSYEDAPAWELLINLFERTLSETIRPQEILPYLREKSIISEKDSQEVDNMSRMYGENEAVFRLLTYLPKRKPKDWYPEFMQILYETGSAHVVKEIDPEKFEKLQARDCVISDKMDIDKTAEPTEGDLTNMEYDIKENYMSVTEQPQISRDNLSAPQTVDRVRHQPITNFNLDQDDEITKEKLLAKKKDDEKYNKLSEEDSESQPESGHIAMEVCPEKVSNIVGSLTAFGIEDITTEQIDEKNEFEMSCTSNMSVPTGDNRCILHLGSDCYVAVNIFRGAIQIHIRQFYKSEDNLCPSKRAYDAVGNDDQDSDTDNEIVKEELRLRGYQMELAKPALDRKNCIIVAPTGSGKTYVALKIIQDHMEKTTGRFPKVVFLVEQSALAKQQADKCKKYLSKYRVKLITGEIQRDAKIPKSLSSWLNKRDILVVTAQLVVNALKNDEIKVEDFTLMVFDECHHANASHAYAQIMHGYLKLKLDENVDRQKLPVVVGLTASVGVGRANSEEMAQKYIQKMMANLDAEELSTVNECLPELTEHVIVAEQETISTGERKKNYFGETLVSMMDNIESFMIDSSYASFLSNNGSILKGPADKGSDPYTQWISKLWRETAKINHQDARRYFETCRLYLDVYNKVLIIYEDARVEDAMLYLEQYLKRINEGLKPDATDDKMLKIYQKGNRVLTACVGNVNHINPKLEALKDIIFKLYKEKPDSRVIIFIKTRELVQAIENWMKDTDGLSCLNPVKFVGTQASGEKGGMTKMEQDGILKKFRTGEHKIILATSVAEEGLDIQTCNLVIRYDHVTNEIAMVQARGRGRAEGSRMVVVASEKKGTAEKEEINLMRETKMNEAIQKVQQKLCRNKRKKKRDLEKLSRKRGTTRNSEFVLRCGKCSSYICISSDIKKIQDAHHAVINDDVRNYITTEKSEAKRIDAYTTCGVGKVKCKNCGKELGNVTIHQGAEFPVLKIDNFLVADSAGKTNVFKRWKSVPFCPDPMLDQDLESRLQGQPYVQD</sequence>
<dbReference type="GO" id="GO:0005737">
    <property type="term" value="C:cytoplasm"/>
    <property type="evidence" value="ECO:0007669"/>
    <property type="project" value="UniProtKB-SubCell"/>
</dbReference>
<feature type="domain" description="Helicase C-terminal" evidence="21">
    <location>
        <begin position="979"/>
        <end position="1150"/>
    </location>
</feature>
<dbReference type="Pfam" id="PF16739">
    <property type="entry name" value="CARD_2"/>
    <property type="match status" value="2"/>
</dbReference>
<dbReference type="InterPro" id="IPR051363">
    <property type="entry name" value="RLR_Helicase"/>
</dbReference>
<accession>A0A6J8EQ19</accession>
<dbReference type="PROSITE" id="PS51789">
    <property type="entry name" value="RLR_CTR"/>
    <property type="match status" value="1"/>
</dbReference>
<evidence type="ECO:0000256" key="2">
    <source>
        <dbReference type="ARBA" id="ARBA00006866"/>
    </source>
</evidence>
<dbReference type="PROSITE" id="PS51194">
    <property type="entry name" value="HELICASE_CTER"/>
    <property type="match status" value="1"/>
</dbReference>
<evidence type="ECO:0000256" key="7">
    <source>
        <dbReference type="ARBA" id="ARBA00022588"/>
    </source>
</evidence>
<dbReference type="Proteomes" id="UP000507470">
    <property type="component" value="Unassembled WGS sequence"/>
</dbReference>
<dbReference type="GO" id="GO:0003677">
    <property type="term" value="F:DNA binding"/>
    <property type="evidence" value="ECO:0007669"/>
    <property type="project" value="InterPro"/>
</dbReference>
<dbReference type="InterPro" id="IPR038557">
    <property type="entry name" value="RLR_C_sf"/>
</dbReference>
<dbReference type="PROSITE" id="PS51192">
    <property type="entry name" value="HELICASE_ATP_BIND_1"/>
    <property type="match status" value="1"/>
</dbReference>
<evidence type="ECO:0000256" key="15">
    <source>
        <dbReference type="ARBA" id="ARBA00022843"/>
    </source>
</evidence>
<reference evidence="23 24" key="1">
    <citation type="submission" date="2020-06" db="EMBL/GenBank/DDBJ databases">
        <authorList>
            <person name="Li R."/>
            <person name="Bekaert M."/>
        </authorList>
    </citation>
    <scope>NUCLEOTIDE SEQUENCE [LARGE SCALE GENOMIC DNA]</scope>
    <source>
        <strain evidence="24">wild</strain>
    </source>
</reference>
<keyword evidence="12" id="KW-0347">Helicase</keyword>
<name>A0A6J8EQ19_MYTCO</name>
<keyword evidence="10" id="KW-0547">Nucleotide-binding</keyword>
<keyword evidence="17" id="KW-0694">RNA-binding</keyword>
<dbReference type="InterPro" id="IPR011029">
    <property type="entry name" value="DEATH-like_dom_sf"/>
</dbReference>
<dbReference type="Pfam" id="PF11648">
    <property type="entry name" value="RIG-I_C-RD"/>
    <property type="match status" value="1"/>
</dbReference>
<dbReference type="InterPro" id="IPR027417">
    <property type="entry name" value="P-loop_NTPase"/>
</dbReference>
<evidence type="ECO:0000259" key="22">
    <source>
        <dbReference type="PROSITE" id="PS51789"/>
    </source>
</evidence>
<dbReference type="GO" id="GO:0046872">
    <property type="term" value="F:metal ion binding"/>
    <property type="evidence" value="ECO:0007669"/>
    <property type="project" value="UniProtKB-KW"/>
</dbReference>
<dbReference type="GO" id="GO:0003724">
    <property type="term" value="F:RNA helicase activity"/>
    <property type="evidence" value="ECO:0007669"/>
    <property type="project" value="UniProtKB-EC"/>
</dbReference>
<evidence type="ECO:0000313" key="24">
    <source>
        <dbReference type="Proteomes" id="UP000507470"/>
    </source>
</evidence>
<dbReference type="InterPro" id="IPR021673">
    <property type="entry name" value="RLR_CTR"/>
</dbReference>
<protein>
    <recommendedName>
        <fullName evidence="3">RNA helicase</fullName>
        <ecNumber evidence="3">3.6.4.13</ecNumber>
    </recommendedName>
</protein>
<keyword evidence="9" id="KW-0677">Repeat</keyword>
<dbReference type="GO" id="GO:0045087">
    <property type="term" value="P:innate immune response"/>
    <property type="evidence" value="ECO:0007669"/>
    <property type="project" value="UniProtKB-KW"/>
</dbReference>
<dbReference type="Gene3D" id="3.40.50.300">
    <property type="entry name" value="P-loop containing nucleotide triphosphate hydrolases"/>
    <property type="match status" value="2"/>
</dbReference>
<dbReference type="SMART" id="SM00487">
    <property type="entry name" value="DEXDc"/>
    <property type="match status" value="1"/>
</dbReference>
<dbReference type="InterPro" id="IPR014001">
    <property type="entry name" value="Helicase_ATP-bd"/>
</dbReference>
<keyword evidence="13" id="KW-0862">Zinc</keyword>
<dbReference type="PANTHER" id="PTHR14074">
    <property type="entry name" value="HELICASE WITH DEATH DOMAIN-RELATED"/>
    <property type="match status" value="1"/>
</dbReference>
<dbReference type="SUPFAM" id="SSF47986">
    <property type="entry name" value="DEATH domain"/>
    <property type="match status" value="1"/>
</dbReference>
<evidence type="ECO:0000256" key="6">
    <source>
        <dbReference type="ARBA" id="ARBA00022553"/>
    </source>
</evidence>
<organism evidence="23 24">
    <name type="scientific">Mytilus coruscus</name>
    <name type="common">Sea mussel</name>
    <dbReference type="NCBI Taxonomy" id="42192"/>
    <lineage>
        <taxon>Eukaryota</taxon>
        <taxon>Metazoa</taxon>
        <taxon>Spiralia</taxon>
        <taxon>Lophotrochozoa</taxon>
        <taxon>Mollusca</taxon>
        <taxon>Bivalvia</taxon>
        <taxon>Autobranchia</taxon>
        <taxon>Pteriomorphia</taxon>
        <taxon>Mytilida</taxon>
        <taxon>Mytiloidea</taxon>
        <taxon>Mytilidae</taxon>
        <taxon>Mytilinae</taxon>
        <taxon>Mytilus</taxon>
    </lineage>
</organism>
<dbReference type="Pfam" id="PF04851">
    <property type="entry name" value="ResIII"/>
    <property type="match status" value="1"/>
</dbReference>
<dbReference type="EMBL" id="CACVKT020009642">
    <property type="protein sequence ID" value="CAC5422568.1"/>
    <property type="molecule type" value="Genomic_DNA"/>
</dbReference>
<dbReference type="InterPro" id="IPR041204">
    <property type="entry name" value="RIG-I-like_C"/>
</dbReference>
<comment type="subcellular location">
    <subcellularLocation>
        <location evidence="1">Cytoplasm</location>
    </subcellularLocation>
</comment>
<dbReference type="OrthoDB" id="416741at2759"/>
<dbReference type="Gene3D" id="1.20.1320.30">
    <property type="match status" value="1"/>
</dbReference>
<evidence type="ECO:0000256" key="10">
    <source>
        <dbReference type="ARBA" id="ARBA00022741"/>
    </source>
</evidence>
<feature type="domain" description="Helicase ATP-binding" evidence="20">
    <location>
        <begin position="616"/>
        <end position="797"/>
    </location>
</feature>